<accession>G7JBR1</accession>
<reference evidence="7 10" key="1">
    <citation type="journal article" date="2011" name="Nature">
        <title>The Medicago genome provides insight into the evolution of rhizobial symbioses.</title>
        <authorList>
            <person name="Young N.D."/>
            <person name="Debelle F."/>
            <person name="Oldroyd G.E."/>
            <person name="Geurts R."/>
            <person name="Cannon S.B."/>
            <person name="Udvardi M.K."/>
            <person name="Benedito V.A."/>
            <person name="Mayer K.F."/>
            <person name="Gouzy J."/>
            <person name="Schoof H."/>
            <person name="Van de Peer Y."/>
            <person name="Proost S."/>
            <person name="Cook D.R."/>
            <person name="Meyers B.C."/>
            <person name="Spannagl M."/>
            <person name="Cheung F."/>
            <person name="De Mita S."/>
            <person name="Krishnakumar V."/>
            <person name="Gundlach H."/>
            <person name="Zhou S."/>
            <person name="Mudge J."/>
            <person name="Bharti A.K."/>
            <person name="Murray J.D."/>
            <person name="Naoumkina M.A."/>
            <person name="Rosen B."/>
            <person name="Silverstein K.A."/>
            <person name="Tang H."/>
            <person name="Rombauts S."/>
            <person name="Zhao P.X."/>
            <person name="Zhou P."/>
            <person name="Barbe V."/>
            <person name="Bardou P."/>
            <person name="Bechner M."/>
            <person name="Bellec A."/>
            <person name="Berger A."/>
            <person name="Berges H."/>
            <person name="Bidwell S."/>
            <person name="Bisseling T."/>
            <person name="Choisne N."/>
            <person name="Couloux A."/>
            <person name="Denny R."/>
            <person name="Deshpande S."/>
            <person name="Dai X."/>
            <person name="Doyle J.J."/>
            <person name="Dudez A.M."/>
            <person name="Farmer A.D."/>
            <person name="Fouteau S."/>
            <person name="Franken C."/>
            <person name="Gibelin C."/>
            <person name="Gish J."/>
            <person name="Goldstein S."/>
            <person name="Gonzalez A.J."/>
            <person name="Green P.J."/>
            <person name="Hallab A."/>
            <person name="Hartog M."/>
            <person name="Hua A."/>
            <person name="Humphray S.J."/>
            <person name="Jeong D.H."/>
            <person name="Jing Y."/>
            <person name="Jocker A."/>
            <person name="Kenton S.M."/>
            <person name="Kim D.J."/>
            <person name="Klee K."/>
            <person name="Lai H."/>
            <person name="Lang C."/>
            <person name="Lin S."/>
            <person name="Macmil S.L."/>
            <person name="Magdelenat G."/>
            <person name="Matthews L."/>
            <person name="McCorrison J."/>
            <person name="Monaghan E.L."/>
            <person name="Mun J.H."/>
            <person name="Najar F.Z."/>
            <person name="Nicholson C."/>
            <person name="Noirot C."/>
            <person name="O'Bleness M."/>
            <person name="Paule C.R."/>
            <person name="Poulain J."/>
            <person name="Prion F."/>
            <person name="Qin B."/>
            <person name="Qu C."/>
            <person name="Retzel E.F."/>
            <person name="Riddle C."/>
            <person name="Sallet E."/>
            <person name="Samain S."/>
            <person name="Samson N."/>
            <person name="Sanders I."/>
            <person name="Saurat O."/>
            <person name="Scarpelli C."/>
            <person name="Schiex T."/>
            <person name="Segurens B."/>
            <person name="Severin A.J."/>
            <person name="Sherrier D.J."/>
            <person name="Shi R."/>
            <person name="Sims S."/>
            <person name="Singer S.R."/>
            <person name="Sinharoy S."/>
            <person name="Sterck L."/>
            <person name="Viollet A."/>
            <person name="Wang B.B."/>
            <person name="Wang K."/>
            <person name="Wang M."/>
            <person name="Wang X."/>
            <person name="Warfsmann J."/>
            <person name="Weissenbach J."/>
            <person name="White D.D."/>
            <person name="White J.D."/>
            <person name="Wiley G.B."/>
            <person name="Wincker P."/>
            <person name="Xing Y."/>
            <person name="Yang L."/>
            <person name="Yao Z."/>
            <person name="Ying F."/>
            <person name="Zhai J."/>
            <person name="Zhou L."/>
            <person name="Zuber A."/>
            <person name="Denarie J."/>
            <person name="Dixon R.A."/>
            <person name="May G.D."/>
            <person name="Schwartz D.C."/>
            <person name="Rogers J."/>
            <person name="Quetier F."/>
            <person name="Town C.D."/>
            <person name="Roe B.A."/>
        </authorList>
    </citation>
    <scope>NUCLEOTIDE SEQUENCE [LARGE SCALE GENOMIC DNA]</scope>
    <source>
        <strain evidence="7">A17</strain>
        <strain evidence="9 10">cv. Jemalong A17</strain>
    </source>
</reference>
<dbReference type="OrthoDB" id="1386367at2759"/>
<evidence type="ECO:0000256" key="1">
    <source>
        <dbReference type="ARBA" id="ARBA00004167"/>
    </source>
</evidence>
<dbReference type="HOGENOM" id="CLU_000678_0_0_1"/>
<dbReference type="Proteomes" id="UP000002051">
    <property type="component" value="Chromosome 3"/>
</dbReference>
<reference evidence="11" key="4">
    <citation type="journal article" date="2018" name="Nat. Plants">
        <title>Whole-genome landscape of Medicago truncatula symbiotic genes.</title>
        <authorList>
            <person name="Pecrix Y."/>
            <person name="Staton S.E."/>
            <person name="Sallet E."/>
            <person name="Lelandais-Briere C."/>
            <person name="Moreau S."/>
            <person name="Carrere S."/>
            <person name="Blein T."/>
            <person name="Jardinaud M.F."/>
            <person name="Latrasse D."/>
            <person name="Zouine M."/>
            <person name="Zahm M."/>
            <person name="Kreplak J."/>
            <person name="Mayjonade B."/>
            <person name="Satge C."/>
            <person name="Perez M."/>
            <person name="Cauet S."/>
            <person name="Marande W."/>
            <person name="Chantry-Darmon C."/>
            <person name="Lopez-Roques C."/>
            <person name="Bouchez O."/>
            <person name="Berard A."/>
            <person name="Debelle F."/>
            <person name="Munos S."/>
            <person name="Bendahmane A."/>
            <person name="Berges H."/>
            <person name="Niebel A."/>
            <person name="Buitink J."/>
            <person name="Frugier F."/>
            <person name="Benhamed M."/>
            <person name="Crespi M."/>
            <person name="Gouzy J."/>
            <person name="Gamas P."/>
        </authorList>
    </citation>
    <scope>NUCLEOTIDE SEQUENCE [LARGE SCALE GENOMIC DNA]</scope>
    <source>
        <strain evidence="11">cv. Jemalong A17</strain>
    </source>
</reference>
<evidence type="ECO:0000256" key="4">
    <source>
        <dbReference type="ARBA" id="ARBA00023136"/>
    </source>
</evidence>
<reference evidence="9" key="3">
    <citation type="submission" date="2015-04" db="UniProtKB">
        <authorList>
            <consortium name="EnsemblPlants"/>
        </authorList>
    </citation>
    <scope>IDENTIFICATION</scope>
    <source>
        <strain evidence="9">cv. Jemalong A17</strain>
    </source>
</reference>
<evidence type="ECO:0000256" key="2">
    <source>
        <dbReference type="ARBA" id="ARBA00022692"/>
    </source>
</evidence>
<dbReference type="ExpressionAtlas" id="G7JBR1">
    <property type="expression patterns" value="differential"/>
</dbReference>
<name>G7JBR1_MEDTR</name>
<evidence type="ECO:0000313" key="9">
    <source>
        <dbReference type="EnsemblPlants" id="AES73727"/>
    </source>
</evidence>
<evidence type="ECO:0000313" key="11">
    <source>
        <dbReference type="Proteomes" id="UP000265566"/>
    </source>
</evidence>
<reference evidence="7 10" key="2">
    <citation type="journal article" date="2014" name="BMC Genomics">
        <title>An improved genome release (version Mt4.0) for the model legume Medicago truncatula.</title>
        <authorList>
            <person name="Tang H."/>
            <person name="Krishnakumar V."/>
            <person name="Bidwell S."/>
            <person name="Rosen B."/>
            <person name="Chan A."/>
            <person name="Zhou S."/>
            <person name="Gentzbittel L."/>
            <person name="Childs K.L."/>
            <person name="Yandell M."/>
            <person name="Gundlach H."/>
            <person name="Mayer K.F."/>
            <person name="Schwartz D.C."/>
            <person name="Town C.D."/>
        </authorList>
    </citation>
    <scope>GENOME REANNOTATION</scope>
    <source>
        <strain evidence="9 10">cv. Jemalong A17</strain>
    </source>
</reference>
<comment type="subcellular location">
    <subcellularLocation>
        <location evidence="1">Membrane</location>
        <topology evidence="1">Single-pass membrane protein</topology>
    </subcellularLocation>
</comment>
<dbReference type="PANTHER" id="PTHR34457:SF3">
    <property type="entry name" value="PROTEIN TIC236, CHLOROPLASTIC"/>
    <property type="match status" value="1"/>
</dbReference>
<keyword evidence="10" id="KW-1185">Reference proteome</keyword>
<evidence type="ECO:0000256" key="5">
    <source>
        <dbReference type="SAM" id="Phobius"/>
    </source>
</evidence>
<protein>
    <submittedName>
        <fullName evidence="7">Embryo defective 2410 protein</fullName>
    </submittedName>
    <submittedName>
        <fullName evidence="8">Putative translocation and assembly module TamB</fullName>
    </submittedName>
</protein>
<dbReference type="GO" id="GO:0009306">
    <property type="term" value="P:protein secretion"/>
    <property type="evidence" value="ECO:0007669"/>
    <property type="project" value="InterPro"/>
</dbReference>
<dbReference type="PaxDb" id="3880-AES73727"/>
<dbReference type="EnsemblPlants" id="AES73727">
    <property type="protein sequence ID" value="AES73727"/>
    <property type="gene ID" value="MTR_3g108080"/>
</dbReference>
<accession>A0A0C3VQS9</accession>
<dbReference type="GO" id="GO:0005886">
    <property type="term" value="C:plasma membrane"/>
    <property type="evidence" value="ECO:0007669"/>
    <property type="project" value="InterPro"/>
</dbReference>
<dbReference type="EMBL" id="PSQE01000003">
    <property type="protein sequence ID" value="RHN70714.1"/>
    <property type="molecule type" value="Genomic_DNA"/>
</dbReference>
<evidence type="ECO:0000259" key="6">
    <source>
        <dbReference type="Pfam" id="PF04357"/>
    </source>
</evidence>
<dbReference type="eggNOG" id="ENOG502QTMX">
    <property type="taxonomic scope" value="Eukaryota"/>
</dbReference>
<feature type="transmembrane region" description="Helical" evidence="5">
    <location>
        <begin position="102"/>
        <end position="122"/>
    </location>
</feature>
<dbReference type="InterPro" id="IPR053022">
    <property type="entry name" value="Chloroplast_translocon_comp"/>
</dbReference>
<evidence type="ECO:0000313" key="10">
    <source>
        <dbReference type="Proteomes" id="UP000002051"/>
    </source>
</evidence>
<dbReference type="KEGG" id="mtr:11429977"/>
<feature type="domain" description="Translocation and assembly module TamB C-terminal" evidence="6">
    <location>
        <begin position="1601"/>
        <end position="1993"/>
    </location>
</feature>
<keyword evidence="2 5" id="KW-0812">Transmembrane</keyword>
<dbReference type="Gramene" id="rna19326">
    <property type="protein sequence ID" value="RHN70714.1"/>
    <property type="gene ID" value="gene19326"/>
</dbReference>
<keyword evidence="3 5" id="KW-1133">Transmembrane helix</keyword>
<dbReference type="GO" id="GO:0009706">
    <property type="term" value="C:chloroplast inner membrane"/>
    <property type="evidence" value="ECO:0000318"/>
    <property type="project" value="GO_Central"/>
</dbReference>
<proteinExistence type="predicted"/>
<dbReference type="Proteomes" id="UP000265566">
    <property type="component" value="Chromosome 3"/>
</dbReference>
<sequence>MNTSFFGIKLHSSFKVYNTITINSNNHLELLERRRLLQKSKRWCTVSAKHGRPIRQVFSFCCQNVNLLRIHHVSVSGSRLKCTNEESRFSPFFTPLWKEGIFLMRVCVYTVVISGLCLLVWFGSNIVKDYVEAKLLPSVCLVISEQIQRDFQFGKVRRISPLSLTLESCSFGPHKEEFSCGEVPIVKIHIHPFASLMRGKVVVDAVLSHPSVLIVQKKDYSWLGIPNNEGGTKRHLSTEEGIDHRTRTRRLAREEAAVQSAAERDYAARVAAELGYFVSDSTKGDDLKENVGHSRGATDSSSFFGMSEGKHDHQCVDSGVDYDMKHADLEKPFRVKFPGPGLQFWSRVIKRHWKHKFKRKSKRRDIAASGVAIKRRILKCSASAARAYFRGQSQGKSGEPSSSSECFCSTNLDTNLVNDDVDKITEYVADGDDDNDIVAEHVDGVDALQPEDLTSTLPVMLDSVHFRGATVMLLAYGDSEVREMENVNGHVKFHNNYSHMNVQMSGNCKPWRSDVTCKDGGWLSANIFVDTTEEKWHTNLKVDNLYVPLFERILDIPVTWSKGRASGEVHLCMSKGETFPNLHGQLDMTGLNFQLLDAPSCFTNISASLCFRVQRIFLHNACGWFGSIPLEASGDFGIHPEKGELNIMCQVHGVEVNSLMRTFNMKSFSFPLAGSVTALFNCQGPLDSPIFVGTGMVSRTLSSLFVDTPATVASEALAKSKEAGALAAFDRVPISYASANFTFNADNCVADLYGIRAILVDGGEIRGAGTAWICPEGEEDDSAVDVNFSGNLSIEKILLNYIHNYHSLMPFKLGVLHGETKVSGSLSRPMLDIHWTAPLAEGSFSDARGDVIISHDFVTVNSASAAFDLYMKVPTSHSDDISLTREEFCPKAIPFTVDGIEFDLHMHEFEFFRLITTYTLDFPRPMLLKATGRVKFQGKLIEPSCAMMEQNFDKNGQQLHILEKGSADCLVGEVSISGLKLNQLMLAPQLSGLLRVSPECIKLDASGRPDESLEVEFNEPLQSSDEDGTNGGQLLSVSLQKGQLRANVSIQQSHSASLEIHNFPLDDLELASLRGTIQRAEVELNLQKRRGHGILSVLKPKFIGVLGKSLDMAAKWSGDVITIEKIIFEQSNSHYELQGEYVLPGSSDRNLNDGKEEGILKRLMSGHLSSVISSMGRWRMKLEVCRAEIAEMLPLARLLSRSTDPSVLSRSKDFFIQSLQSVGLYSKSSQQLLELIRGHHIPSHGAVLEDLNLPDLFDIKGRWHGSLDASGGGNGDTLAKFDLHGEDWEWEDNKTQRILAVGAYTNDNGMHLENFFIQNDNATVHADGTLLGPKTNLHFAVLNFPVSLVPTVAQLVESTATGVVHSLEPSLAPIKGILHMEGDLRGSLTKPQCDVQIRLLDGSIGGIDLELAEVVASLTTTGRFLFNAKFEPIIQNGHVLIQGSIPVTFVQSSMLQQDEELDKSEASLVPDWVRDKNRGTTVDASNEHIFRDRNEEFWNTRLADSLEGLYSQILDVGEVRVDADIKDGGMMLVTALSPYANWLHGNAHVMLEVRGTVDQPLLNGYAMFHRASISSPVFRKPLTGFGGTVYMKSNRLSITSLESRLGRKGKLLVKGNLPLRTSEAALDDKIELKCDVLEVHAKNILSGQVDSQLQITGSVLQPIISGNVKLSNGEVYLPHDGGNGDSQTIISNQSALSDGGDSQAFASRYISHFFSSRYASLTTKSSQTSSSVNAANHVDKDMEKMLIKPSIETRLSDLKLVLGPELKIVYPLILIFTVSGELELNGLTHPKCITPKGILVFDNGEVELLATQVRLKQEHLNIAKFEPEYGLDPMLDIALVGSQCQYKIQGRASNWQGSVEQDTPSLSPNEAVRKLESQLAESILKGDGQLALGKLATATLEKLMPRIEGKGELGKARWRIVYSPQIPSSKSAGTTLDTFEFLANNLTFGTNVEVQLGKRLQARVIRQMKESEMATQWSLSYQLTSRLHLRLQSSPLLCIFFEYYATV</sequence>
<dbReference type="STRING" id="3880.G7JBR1"/>
<reference evidence="8" key="5">
    <citation type="journal article" date="2018" name="Nat. Plants">
        <title>Whole-genome landscape of Medicago truncatula symbiotic genes.</title>
        <authorList>
            <person name="Pecrix Y."/>
            <person name="Gamas P."/>
            <person name="Carrere S."/>
        </authorList>
    </citation>
    <scope>NUCLEOTIDE SEQUENCE</scope>
    <source>
        <tissue evidence="8">Leaves</tissue>
    </source>
</reference>
<evidence type="ECO:0000313" key="7">
    <source>
        <dbReference type="EMBL" id="AES73727.2"/>
    </source>
</evidence>
<dbReference type="InterPro" id="IPR007452">
    <property type="entry name" value="TamB_C"/>
</dbReference>
<organism evidence="7 10">
    <name type="scientific">Medicago truncatula</name>
    <name type="common">Barrel medic</name>
    <name type="synonym">Medicago tribuloides</name>
    <dbReference type="NCBI Taxonomy" id="3880"/>
    <lineage>
        <taxon>Eukaryota</taxon>
        <taxon>Viridiplantae</taxon>
        <taxon>Streptophyta</taxon>
        <taxon>Embryophyta</taxon>
        <taxon>Tracheophyta</taxon>
        <taxon>Spermatophyta</taxon>
        <taxon>Magnoliopsida</taxon>
        <taxon>eudicotyledons</taxon>
        <taxon>Gunneridae</taxon>
        <taxon>Pentapetalae</taxon>
        <taxon>rosids</taxon>
        <taxon>fabids</taxon>
        <taxon>Fabales</taxon>
        <taxon>Fabaceae</taxon>
        <taxon>Papilionoideae</taxon>
        <taxon>50 kb inversion clade</taxon>
        <taxon>NPAAA clade</taxon>
        <taxon>Hologalegina</taxon>
        <taxon>IRL clade</taxon>
        <taxon>Trifolieae</taxon>
        <taxon>Medicago</taxon>
    </lineage>
</organism>
<dbReference type="PANTHER" id="PTHR34457">
    <property type="entry name" value="EMBRYO DEFECTIVE 2410"/>
    <property type="match status" value="1"/>
</dbReference>
<dbReference type="EMBL" id="CM001219">
    <property type="protein sequence ID" value="AES73727.2"/>
    <property type="molecule type" value="Genomic_DNA"/>
</dbReference>
<dbReference type="Pfam" id="PF04357">
    <property type="entry name" value="TamB"/>
    <property type="match status" value="1"/>
</dbReference>
<gene>
    <name evidence="9" type="primary">11429977</name>
    <name evidence="7" type="ordered locus">MTR_3g108080</name>
    <name evidence="8" type="ORF">MtrunA17_Chr3g0138521</name>
</gene>
<evidence type="ECO:0000256" key="3">
    <source>
        <dbReference type="ARBA" id="ARBA00022989"/>
    </source>
</evidence>
<evidence type="ECO:0000313" key="8">
    <source>
        <dbReference type="EMBL" id="RHN70714.1"/>
    </source>
</evidence>
<keyword evidence="4 5" id="KW-0472">Membrane</keyword>